<evidence type="ECO:0000256" key="1">
    <source>
        <dbReference type="SAM" id="Coils"/>
    </source>
</evidence>
<accession>A0A0N4Z055</accession>
<evidence type="ECO:0000313" key="3">
    <source>
        <dbReference type="WBParaSite" id="PTRK_0000008800.1"/>
    </source>
</evidence>
<evidence type="ECO:0000313" key="2">
    <source>
        <dbReference type="Proteomes" id="UP000038045"/>
    </source>
</evidence>
<proteinExistence type="predicted"/>
<dbReference type="AlphaFoldDB" id="A0A0N4Z055"/>
<keyword evidence="1" id="KW-0175">Coiled coil</keyword>
<name>A0A0N4Z055_PARTI</name>
<organism evidence="2 3">
    <name type="scientific">Parastrongyloides trichosuri</name>
    <name type="common">Possum-specific nematode worm</name>
    <dbReference type="NCBI Taxonomy" id="131310"/>
    <lineage>
        <taxon>Eukaryota</taxon>
        <taxon>Metazoa</taxon>
        <taxon>Ecdysozoa</taxon>
        <taxon>Nematoda</taxon>
        <taxon>Chromadorea</taxon>
        <taxon>Rhabditida</taxon>
        <taxon>Tylenchina</taxon>
        <taxon>Panagrolaimomorpha</taxon>
        <taxon>Strongyloidoidea</taxon>
        <taxon>Strongyloididae</taxon>
        <taxon>Parastrongyloides</taxon>
    </lineage>
</organism>
<reference evidence="3" key="1">
    <citation type="submission" date="2017-02" db="UniProtKB">
        <authorList>
            <consortium name="WormBaseParasite"/>
        </authorList>
    </citation>
    <scope>IDENTIFICATION</scope>
</reference>
<feature type="coiled-coil region" evidence="1">
    <location>
        <begin position="253"/>
        <end position="280"/>
    </location>
</feature>
<dbReference type="WBParaSite" id="PTRK_0000008800.1">
    <property type="protein sequence ID" value="PTRK_0000008800.1"/>
    <property type="gene ID" value="PTRK_0000008800"/>
</dbReference>
<dbReference type="Proteomes" id="UP000038045">
    <property type="component" value="Unplaced"/>
</dbReference>
<protein>
    <submittedName>
        <fullName evidence="3">Uncharacterized protein</fullName>
    </submittedName>
</protein>
<keyword evidence="2" id="KW-1185">Reference proteome</keyword>
<sequence>MLSKLNNVRPIQSFIRLIESTSNSISSDTYIYAHPSLLCYVIPEIDKVLVNFHDSFENGTLNLDYMVEVYEKMKHKYENDEKKYYLSHDELSDTNENVYGRKEMDFNEIFQPKSQPIFYTFNEQEMILACNDSDFTSWFKNEIFCILEFMDRYRRDEHVFTFPTNGDELRRRAVITSTMDVQSLEFELQRLYERVILIYSLLFSGKISLFIVKKKLFKEVTFLKQLLFTIAEELDFRCARIYNYIVSCQKFFCGESQNLNKNLTDDLDGMEKELKEIERYASEFFELHRLKD</sequence>